<evidence type="ECO:0000313" key="3">
    <source>
        <dbReference type="Proteomes" id="UP000019118"/>
    </source>
</evidence>
<feature type="chain" id="PRO_5044017705" evidence="1">
    <location>
        <begin position="23"/>
        <end position="169"/>
    </location>
</feature>
<organism evidence="2 3">
    <name type="scientific">Dendroctonus ponderosae</name>
    <name type="common">Mountain pine beetle</name>
    <dbReference type="NCBI Taxonomy" id="77166"/>
    <lineage>
        <taxon>Eukaryota</taxon>
        <taxon>Metazoa</taxon>
        <taxon>Ecdysozoa</taxon>
        <taxon>Arthropoda</taxon>
        <taxon>Hexapoda</taxon>
        <taxon>Insecta</taxon>
        <taxon>Pterygota</taxon>
        <taxon>Neoptera</taxon>
        <taxon>Endopterygota</taxon>
        <taxon>Coleoptera</taxon>
        <taxon>Polyphaga</taxon>
        <taxon>Cucujiformia</taxon>
        <taxon>Curculionidae</taxon>
        <taxon>Scolytinae</taxon>
        <taxon>Dendroctonus</taxon>
    </lineage>
</organism>
<evidence type="ECO:0000313" key="2">
    <source>
        <dbReference type="EnsemblMetazoa" id="XP_019773677.1"/>
    </source>
</evidence>
<dbReference type="GeneID" id="109546940"/>
<name>A0AAR5QKK4_DENPD</name>
<proteinExistence type="predicted"/>
<keyword evidence="1" id="KW-0732">Signal</keyword>
<dbReference type="EnsemblMetazoa" id="XM_019918118.1">
    <property type="protein sequence ID" value="XP_019773677.1"/>
    <property type="gene ID" value="LOC109546940"/>
</dbReference>
<dbReference type="KEGG" id="dpa:109546940"/>
<dbReference type="AlphaFoldDB" id="A0AAR5QKK4"/>
<reference evidence="3" key="1">
    <citation type="journal article" date="2013" name="Genome Biol.">
        <title>Draft genome of the mountain pine beetle, Dendroctonus ponderosae Hopkins, a major forest pest.</title>
        <authorList>
            <person name="Keeling C.I."/>
            <person name="Yuen M.M."/>
            <person name="Liao N.Y."/>
            <person name="Docking T.R."/>
            <person name="Chan S.K."/>
            <person name="Taylor G.A."/>
            <person name="Palmquist D.L."/>
            <person name="Jackman S.D."/>
            <person name="Nguyen A."/>
            <person name="Li M."/>
            <person name="Henderson H."/>
            <person name="Janes J.K."/>
            <person name="Zhao Y."/>
            <person name="Pandoh P."/>
            <person name="Moore R."/>
            <person name="Sperling F.A."/>
            <person name="Huber D.P."/>
            <person name="Birol I."/>
            <person name="Jones S.J."/>
            <person name="Bohlmann J."/>
        </authorList>
    </citation>
    <scope>NUCLEOTIDE SEQUENCE</scope>
</reference>
<evidence type="ECO:0000256" key="1">
    <source>
        <dbReference type="SAM" id="SignalP"/>
    </source>
</evidence>
<dbReference type="Proteomes" id="UP000019118">
    <property type="component" value="Unassembled WGS sequence"/>
</dbReference>
<accession>A0AAR5QKK4</accession>
<reference evidence="2" key="2">
    <citation type="submission" date="2024-08" db="UniProtKB">
        <authorList>
            <consortium name="EnsemblMetazoa"/>
        </authorList>
    </citation>
    <scope>IDENTIFICATION</scope>
</reference>
<protein>
    <submittedName>
        <fullName evidence="2">Uncharacterized protein</fullName>
    </submittedName>
</protein>
<feature type="signal peptide" evidence="1">
    <location>
        <begin position="1"/>
        <end position="22"/>
    </location>
</feature>
<keyword evidence="3" id="KW-1185">Reference proteome</keyword>
<sequence>MHATLALIALVCVLAAPVTSRARRPKETQPLVDQRQEGGWNVRADLKNFVVVIVPRAGAPHSGLLELLTRGLRPPPQAHFIQSKAAPYQVDISKAGAAHLRKDEILATQSPQEAAPGRRLRAAKAFVLTVPDQEFDVTPKGGEGMSLLGAAEQCGPDMRRDALGVCRPV</sequence>